<dbReference type="PROSITE" id="PS51257">
    <property type="entry name" value="PROKAR_LIPOPROTEIN"/>
    <property type="match status" value="1"/>
</dbReference>
<keyword evidence="2" id="KW-0472">Membrane</keyword>
<reference evidence="4 5" key="1">
    <citation type="journal article" date="2019" name="Nat. Microbiol.">
        <title>Mediterranean grassland soil C-N compound turnover is dependent on rainfall and depth, and is mediated by genomically divergent microorganisms.</title>
        <authorList>
            <person name="Diamond S."/>
            <person name="Andeer P.F."/>
            <person name="Li Z."/>
            <person name="Crits-Christoph A."/>
            <person name="Burstein D."/>
            <person name="Anantharaman K."/>
            <person name="Lane K.R."/>
            <person name="Thomas B.C."/>
            <person name="Pan C."/>
            <person name="Northen T.R."/>
            <person name="Banfield J.F."/>
        </authorList>
    </citation>
    <scope>NUCLEOTIDE SEQUENCE [LARGE SCALE GENOMIC DNA]</scope>
    <source>
        <strain evidence="4">NP_5</strain>
    </source>
</reference>
<evidence type="ECO:0000256" key="1">
    <source>
        <dbReference type="ARBA" id="ARBA00023002"/>
    </source>
</evidence>
<dbReference type="InterPro" id="IPR006076">
    <property type="entry name" value="FAD-dep_OxRdtase"/>
</dbReference>
<proteinExistence type="predicted"/>
<dbReference type="InterPro" id="IPR036188">
    <property type="entry name" value="FAD/NAD-bd_sf"/>
</dbReference>
<sequence length="277" mass="29017">MRTAEVVIVGGGVIGCSVAYNLASLGVRPLLLERRSLAAEASGANQGMVGISSGIPGRTLPHMRKSAELLTRDAEEFGQSIELTRSGRLTLAYSQGEWAHLRDFVATRQRAGVDVLLMSGIEARQLEPALGPGLVGAAYIPGDGHVNPFLLTHAYATAARQRGAEILPGETVVRLEVSHGRVVAVHTATENIATPSVVLAAGAWSGALLAPLGVTLPVYPGRGQMLVTAAMPPLVRKGLLRAPGIAIRQDVRGHILIGSTVERVNYNRFAHGPACGP</sequence>
<evidence type="ECO:0000256" key="2">
    <source>
        <dbReference type="SAM" id="Phobius"/>
    </source>
</evidence>
<dbReference type="Gene3D" id="3.30.9.10">
    <property type="entry name" value="D-Amino Acid Oxidase, subunit A, domain 2"/>
    <property type="match status" value="1"/>
</dbReference>
<dbReference type="Gene3D" id="3.50.50.60">
    <property type="entry name" value="FAD/NAD(P)-binding domain"/>
    <property type="match status" value="1"/>
</dbReference>
<dbReference type="PANTHER" id="PTHR13847">
    <property type="entry name" value="SARCOSINE DEHYDROGENASE-RELATED"/>
    <property type="match status" value="1"/>
</dbReference>
<accession>A0A537LLP5</accession>
<protein>
    <submittedName>
        <fullName evidence="4">FAD-binding oxidoreductase</fullName>
    </submittedName>
</protein>
<dbReference type="EMBL" id="VBAM01000371">
    <property type="protein sequence ID" value="TMJ08923.1"/>
    <property type="molecule type" value="Genomic_DNA"/>
</dbReference>
<dbReference type="Proteomes" id="UP000320393">
    <property type="component" value="Unassembled WGS sequence"/>
</dbReference>
<feature type="transmembrane region" description="Helical" evidence="2">
    <location>
        <begin position="6"/>
        <end position="27"/>
    </location>
</feature>
<name>A0A537LLP5_9BACT</name>
<evidence type="ECO:0000313" key="5">
    <source>
        <dbReference type="Proteomes" id="UP000320393"/>
    </source>
</evidence>
<comment type="caution">
    <text evidence="4">The sequence shown here is derived from an EMBL/GenBank/DDBJ whole genome shotgun (WGS) entry which is preliminary data.</text>
</comment>
<dbReference type="SUPFAM" id="SSF51905">
    <property type="entry name" value="FAD/NAD(P)-binding domain"/>
    <property type="match status" value="1"/>
</dbReference>
<keyword evidence="1" id="KW-0560">Oxidoreductase</keyword>
<dbReference type="GO" id="GO:0005737">
    <property type="term" value="C:cytoplasm"/>
    <property type="evidence" value="ECO:0007669"/>
    <property type="project" value="TreeGrafter"/>
</dbReference>
<keyword evidence="2" id="KW-0812">Transmembrane</keyword>
<dbReference type="Pfam" id="PF01266">
    <property type="entry name" value="DAO"/>
    <property type="match status" value="1"/>
</dbReference>
<feature type="domain" description="FAD dependent oxidoreductase" evidence="3">
    <location>
        <begin position="6"/>
        <end position="267"/>
    </location>
</feature>
<keyword evidence="2" id="KW-1133">Transmembrane helix</keyword>
<dbReference type="GO" id="GO:0016491">
    <property type="term" value="F:oxidoreductase activity"/>
    <property type="evidence" value="ECO:0007669"/>
    <property type="project" value="UniProtKB-KW"/>
</dbReference>
<evidence type="ECO:0000259" key="3">
    <source>
        <dbReference type="Pfam" id="PF01266"/>
    </source>
</evidence>
<dbReference type="PANTHER" id="PTHR13847:SF287">
    <property type="entry name" value="FAD-DEPENDENT OXIDOREDUCTASE DOMAIN-CONTAINING PROTEIN 1"/>
    <property type="match status" value="1"/>
</dbReference>
<dbReference type="AlphaFoldDB" id="A0A537LLP5"/>
<evidence type="ECO:0000313" key="4">
    <source>
        <dbReference type="EMBL" id="TMJ08923.1"/>
    </source>
</evidence>
<organism evidence="4 5">
    <name type="scientific">Candidatus Segetimicrobium genomatis</name>
    <dbReference type="NCBI Taxonomy" id="2569760"/>
    <lineage>
        <taxon>Bacteria</taxon>
        <taxon>Bacillati</taxon>
        <taxon>Candidatus Sysuimicrobiota</taxon>
        <taxon>Candidatus Sysuimicrobiia</taxon>
        <taxon>Candidatus Sysuimicrobiales</taxon>
        <taxon>Candidatus Segetimicrobiaceae</taxon>
        <taxon>Candidatus Segetimicrobium</taxon>
    </lineage>
</organism>
<gene>
    <name evidence="4" type="ORF">E6H02_09465</name>
</gene>